<evidence type="ECO:0000256" key="1">
    <source>
        <dbReference type="ARBA" id="ARBA00009179"/>
    </source>
</evidence>
<gene>
    <name evidence="7" type="ORF">DRP44_07685</name>
</gene>
<reference evidence="7 8" key="1">
    <citation type="submission" date="2018-06" db="EMBL/GenBank/DDBJ databases">
        <title>Extensive metabolic versatility and redundancy in microbially diverse, dynamic hydrothermal sediments.</title>
        <authorList>
            <person name="Dombrowski N."/>
            <person name="Teske A."/>
            <person name="Baker B.J."/>
        </authorList>
    </citation>
    <scope>NUCLEOTIDE SEQUENCE [LARGE SCALE GENOMIC DNA]</scope>
    <source>
        <strain evidence="7">B35_G9</strain>
    </source>
</reference>
<dbReference type="InterPro" id="IPR041489">
    <property type="entry name" value="PDZ_6"/>
</dbReference>
<dbReference type="PANTHER" id="PTHR32060">
    <property type="entry name" value="TAIL-SPECIFIC PROTEASE"/>
    <property type="match status" value="1"/>
</dbReference>
<dbReference type="SMART" id="SM00245">
    <property type="entry name" value="TSPc"/>
    <property type="match status" value="1"/>
</dbReference>
<dbReference type="PANTHER" id="PTHR32060:SF30">
    <property type="entry name" value="CARBOXY-TERMINAL PROCESSING PROTEASE CTPA"/>
    <property type="match status" value="1"/>
</dbReference>
<accession>A0A660S557</accession>
<keyword evidence="4 5" id="KW-0720">Serine protease</keyword>
<dbReference type="EMBL" id="QNBC01000132">
    <property type="protein sequence ID" value="RKX64795.1"/>
    <property type="molecule type" value="Genomic_DNA"/>
</dbReference>
<evidence type="ECO:0000313" key="8">
    <source>
        <dbReference type="Proteomes" id="UP000282321"/>
    </source>
</evidence>
<evidence type="ECO:0000256" key="4">
    <source>
        <dbReference type="ARBA" id="ARBA00022825"/>
    </source>
</evidence>
<protein>
    <submittedName>
        <fullName evidence="7">Peptidase S41</fullName>
    </submittedName>
</protein>
<dbReference type="GO" id="GO:0007165">
    <property type="term" value="P:signal transduction"/>
    <property type="evidence" value="ECO:0007669"/>
    <property type="project" value="TreeGrafter"/>
</dbReference>
<dbReference type="InterPro" id="IPR055210">
    <property type="entry name" value="CtpA/B_N"/>
</dbReference>
<dbReference type="GO" id="GO:0030288">
    <property type="term" value="C:outer membrane-bounded periplasmic space"/>
    <property type="evidence" value="ECO:0007669"/>
    <property type="project" value="TreeGrafter"/>
</dbReference>
<dbReference type="Pfam" id="PF17820">
    <property type="entry name" value="PDZ_6"/>
    <property type="match status" value="1"/>
</dbReference>
<dbReference type="InterPro" id="IPR029045">
    <property type="entry name" value="ClpP/crotonase-like_dom_sf"/>
</dbReference>
<keyword evidence="2 5" id="KW-0645">Protease</keyword>
<dbReference type="Proteomes" id="UP000282321">
    <property type="component" value="Unassembled WGS sequence"/>
</dbReference>
<keyword evidence="3 5" id="KW-0378">Hydrolase</keyword>
<evidence type="ECO:0000256" key="2">
    <source>
        <dbReference type="ARBA" id="ARBA00022670"/>
    </source>
</evidence>
<comment type="similarity">
    <text evidence="1 5">Belongs to the peptidase S41A family.</text>
</comment>
<dbReference type="CDD" id="cd07560">
    <property type="entry name" value="Peptidase_S41_CPP"/>
    <property type="match status" value="1"/>
</dbReference>
<dbReference type="CDD" id="cd06782">
    <property type="entry name" value="cpPDZ_CPP-like"/>
    <property type="match status" value="1"/>
</dbReference>
<dbReference type="GO" id="GO:0004175">
    <property type="term" value="F:endopeptidase activity"/>
    <property type="evidence" value="ECO:0007669"/>
    <property type="project" value="TreeGrafter"/>
</dbReference>
<comment type="caution">
    <text evidence="7">The sequence shown here is derived from an EMBL/GenBank/DDBJ whole genome shotgun (WGS) entry which is preliminary data.</text>
</comment>
<dbReference type="FunFam" id="2.30.42.10:FF:000063">
    <property type="entry name" value="Peptidase, S41 family"/>
    <property type="match status" value="1"/>
</dbReference>
<dbReference type="Pfam" id="PF03572">
    <property type="entry name" value="Peptidase_S41"/>
    <property type="match status" value="1"/>
</dbReference>
<evidence type="ECO:0000259" key="6">
    <source>
        <dbReference type="PROSITE" id="PS50106"/>
    </source>
</evidence>
<dbReference type="InterPro" id="IPR005151">
    <property type="entry name" value="Tail-specific_protease"/>
</dbReference>
<dbReference type="SMART" id="SM00228">
    <property type="entry name" value="PDZ"/>
    <property type="match status" value="1"/>
</dbReference>
<dbReference type="InterPro" id="IPR036034">
    <property type="entry name" value="PDZ_sf"/>
</dbReference>
<proteinExistence type="inferred from homology"/>
<dbReference type="GO" id="GO:0008236">
    <property type="term" value="F:serine-type peptidase activity"/>
    <property type="evidence" value="ECO:0007669"/>
    <property type="project" value="UniProtKB-KW"/>
</dbReference>
<dbReference type="InterPro" id="IPR004447">
    <property type="entry name" value="Peptidase_S41A"/>
</dbReference>
<dbReference type="PROSITE" id="PS50106">
    <property type="entry name" value="PDZ"/>
    <property type="match status" value="1"/>
</dbReference>
<feature type="domain" description="PDZ" evidence="6">
    <location>
        <begin position="94"/>
        <end position="159"/>
    </location>
</feature>
<dbReference type="Gene3D" id="3.30.750.44">
    <property type="match status" value="1"/>
</dbReference>
<dbReference type="AlphaFoldDB" id="A0A660S557"/>
<organism evidence="7 8">
    <name type="scientific">candidate division TA06 bacterium</name>
    <dbReference type="NCBI Taxonomy" id="2250710"/>
    <lineage>
        <taxon>Bacteria</taxon>
        <taxon>Bacteria division TA06</taxon>
    </lineage>
</organism>
<dbReference type="Gene3D" id="3.90.226.10">
    <property type="entry name" value="2-enoyl-CoA Hydratase, Chain A, domain 1"/>
    <property type="match status" value="1"/>
</dbReference>
<sequence>MNRKQIILAISLFILASFVAGTGMTYYLNAEGRSASSDNTIQQLGKFSRIFSIVKNNYVFEENSDSLITSAIRGMLKSLDPHSIYMDKNLYNDLMIMTQGKFGGIGIQISTSDGYPVVIAPIEGTPAYKLGIIAGDKITKIENEDTHNKSLESIVSKLRGIPGTKVHITIQRVGIKDPINYTIVRDYIKVRSVPYATTLDSHYVYIRLTNFSQTASPEVGKALDSLVNGTTKGIILDLRFNPGGLITEAQKVAGYFLPRNSTVVSTRGRMSGIDKVYRTINFKTYTDIPMTVLVDRGSASASEIVSGAIQDWDRGLIIGDTTYGKGSVQTVFPLGPKEALKLTTARYYTPSGRCIDKELRGDTIVDTFTTIGGLSRLITSAGGIIPDVVIPYRKLSSTEIQLAKDNMYFKFSASYCAGKKDKLKDTYKMNSNVWNAFKHYVAKEDTSISMEKLDKNKTNIEGTLNSYISRILWGEKGWYRATFKTDLQLKKALEVLKKTKNVKDIFKEIAGN</sequence>
<dbReference type="Pfam" id="PF22694">
    <property type="entry name" value="CtpB_N-like"/>
    <property type="match status" value="1"/>
</dbReference>
<evidence type="ECO:0000256" key="3">
    <source>
        <dbReference type="ARBA" id="ARBA00022801"/>
    </source>
</evidence>
<dbReference type="GO" id="GO:0006508">
    <property type="term" value="P:proteolysis"/>
    <property type="evidence" value="ECO:0007669"/>
    <property type="project" value="UniProtKB-KW"/>
</dbReference>
<dbReference type="SUPFAM" id="SSF52096">
    <property type="entry name" value="ClpP/crotonase"/>
    <property type="match status" value="1"/>
</dbReference>
<evidence type="ECO:0000256" key="5">
    <source>
        <dbReference type="RuleBase" id="RU004404"/>
    </source>
</evidence>
<dbReference type="NCBIfam" id="TIGR00225">
    <property type="entry name" value="prc"/>
    <property type="match status" value="1"/>
</dbReference>
<name>A0A660S557_UNCT6</name>
<evidence type="ECO:0000313" key="7">
    <source>
        <dbReference type="EMBL" id="RKX64795.1"/>
    </source>
</evidence>
<dbReference type="SUPFAM" id="SSF50156">
    <property type="entry name" value="PDZ domain-like"/>
    <property type="match status" value="1"/>
</dbReference>
<dbReference type="InterPro" id="IPR001478">
    <property type="entry name" value="PDZ"/>
</dbReference>
<dbReference type="Gene3D" id="2.30.42.10">
    <property type="match status" value="1"/>
</dbReference>